<dbReference type="Gene3D" id="3.40.190.290">
    <property type="match status" value="1"/>
</dbReference>
<dbReference type="Proteomes" id="UP000032568">
    <property type="component" value="Chromosome pTact"/>
</dbReference>
<dbReference type="PANTHER" id="PTHR30537">
    <property type="entry name" value="HTH-TYPE TRANSCRIPTIONAL REGULATOR"/>
    <property type="match status" value="1"/>
</dbReference>
<organism evidence="6 7">
    <name type="scientific">Thalassomonas actiniarum</name>
    <dbReference type="NCBI Taxonomy" id="485447"/>
    <lineage>
        <taxon>Bacteria</taxon>
        <taxon>Pseudomonadati</taxon>
        <taxon>Pseudomonadota</taxon>
        <taxon>Gammaproteobacteria</taxon>
        <taxon>Alteromonadales</taxon>
        <taxon>Colwelliaceae</taxon>
        <taxon>Thalassomonas</taxon>
    </lineage>
</organism>
<dbReference type="SUPFAM" id="SSF53850">
    <property type="entry name" value="Periplasmic binding protein-like II"/>
    <property type="match status" value="1"/>
</dbReference>
<name>A0AAE9YYL1_9GAMM</name>
<accession>A0AAE9YYL1</accession>
<comment type="similarity">
    <text evidence="1">Belongs to the LysR transcriptional regulatory family.</text>
</comment>
<dbReference type="AlphaFoldDB" id="A0AAE9YYL1"/>
<sequence length="285" mass="31028">MMIFDEVVKTGSFTKAAQALGHTKSAVSQYISQLEADLGVRLLNRSTRRLNLTVAGQQLARRSEQLVTMLSTSVEEVVSQLAAPQGRLAITAPLAFDTELVTPVIAGLMREYPKLEPELTFTDERLDLLSHKLDLAISVGMQKDSSYHAILLGDINSILVASPEFIACHGIIEPGMLPALPLIILPWQQGSTQIENKGSSLAFHSAAAVKINTSLGAMSAAIKGLGVALVPEILVNQAISDGRLQQVLPDYNGEHRQVYALHSYQQQLPLVIRLFVERLKLRFAA</sequence>
<evidence type="ECO:0000256" key="4">
    <source>
        <dbReference type="ARBA" id="ARBA00023163"/>
    </source>
</evidence>
<reference evidence="6 7" key="1">
    <citation type="journal article" date="2015" name="Genome Announc.">
        <title>Draft Genome Sequences of Marine Isolates of Thalassomonas viridans and Thalassomonas actiniarum.</title>
        <authorList>
            <person name="Olonade I."/>
            <person name="van Zyl L.J."/>
            <person name="Trindade M."/>
        </authorList>
    </citation>
    <scope>NUCLEOTIDE SEQUENCE [LARGE SCALE GENOMIC DNA]</scope>
    <source>
        <strain evidence="6 7">A5K-106</strain>
    </source>
</reference>
<dbReference type="PRINTS" id="PR00039">
    <property type="entry name" value="HTHLYSR"/>
</dbReference>
<keyword evidence="3" id="KW-0238">DNA-binding</keyword>
<dbReference type="GO" id="GO:0043565">
    <property type="term" value="F:sequence-specific DNA binding"/>
    <property type="evidence" value="ECO:0007669"/>
    <property type="project" value="TreeGrafter"/>
</dbReference>
<dbReference type="FunFam" id="1.10.10.10:FF:000001">
    <property type="entry name" value="LysR family transcriptional regulator"/>
    <property type="match status" value="1"/>
</dbReference>
<evidence type="ECO:0000256" key="2">
    <source>
        <dbReference type="ARBA" id="ARBA00023015"/>
    </source>
</evidence>
<keyword evidence="2" id="KW-0805">Transcription regulation</keyword>
<evidence type="ECO:0000259" key="5">
    <source>
        <dbReference type="PROSITE" id="PS50931"/>
    </source>
</evidence>
<dbReference type="GO" id="GO:0006351">
    <property type="term" value="P:DNA-templated transcription"/>
    <property type="evidence" value="ECO:0007669"/>
    <property type="project" value="TreeGrafter"/>
</dbReference>
<dbReference type="InterPro" id="IPR036388">
    <property type="entry name" value="WH-like_DNA-bd_sf"/>
</dbReference>
<dbReference type="KEGG" id="tact:SG35_031345"/>
<dbReference type="PANTHER" id="PTHR30537:SF5">
    <property type="entry name" value="HTH-TYPE TRANSCRIPTIONAL ACTIVATOR TTDR-RELATED"/>
    <property type="match status" value="1"/>
</dbReference>
<dbReference type="InterPro" id="IPR005119">
    <property type="entry name" value="LysR_subst-bd"/>
</dbReference>
<dbReference type="PROSITE" id="PS50931">
    <property type="entry name" value="HTH_LYSR"/>
    <property type="match status" value="1"/>
</dbReference>
<dbReference type="CDD" id="cd08422">
    <property type="entry name" value="PBP2_CrgA_like"/>
    <property type="match status" value="1"/>
</dbReference>
<dbReference type="SUPFAM" id="SSF46785">
    <property type="entry name" value="Winged helix' DNA-binding domain"/>
    <property type="match status" value="1"/>
</dbReference>
<dbReference type="InterPro" id="IPR036390">
    <property type="entry name" value="WH_DNA-bd_sf"/>
</dbReference>
<dbReference type="Gene3D" id="1.10.10.10">
    <property type="entry name" value="Winged helix-like DNA-binding domain superfamily/Winged helix DNA-binding domain"/>
    <property type="match status" value="1"/>
</dbReference>
<evidence type="ECO:0000256" key="3">
    <source>
        <dbReference type="ARBA" id="ARBA00023125"/>
    </source>
</evidence>
<dbReference type="EMBL" id="CP059736">
    <property type="protein sequence ID" value="WDE02739.1"/>
    <property type="molecule type" value="Genomic_DNA"/>
</dbReference>
<dbReference type="GO" id="GO:0003700">
    <property type="term" value="F:DNA-binding transcription factor activity"/>
    <property type="evidence" value="ECO:0007669"/>
    <property type="project" value="InterPro"/>
</dbReference>
<gene>
    <name evidence="6" type="ORF">SG35_031345</name>
</gene>
<proteinExistence type="inferred from homology"/>
<feature type="domain" description="HTH lysR-type" evidence="5">
    <location>
        <begin position="1"/>
        <end position="53"/>
    </location>
</feature>
<reference evidence="6 7" key="2">
    <citation type="journal article" date="2022" name="Mar. Drugs">
        <title>Bioassay-Guided Fractionation Leads to the Detection of Cholic Acid Generated by the Rare Thalassomonas sp.</title>
        <authorList>
            <person name="Pheiffer F."/>
            <person name="Schneider Y.K."/>
            <person name="Hansen E.H."/>
            <person name="Andersen J.H."/>
            <person name="Isaksson J."/>
            <person name="Busche T."/>
            <person name="R C."/>
            <person name="Kalinowski J."/>
            <person name="Zyl L.V."/>
            <person name="Trindade M."/>
        </authorList>
    </citation>
    <scope>NUCLEOTIDE SEQUENCE [LARGE SCALE GENOMIC DNA]</scope>
    <source>
        <strain evidence="6 7">A5K-106</strain>
    </source>
</reference>
<protein>
    <submittedName>
        <fullName evidence="6">LysR family transcriptional regulator</fullName>
    </submittedName>
</protein>
<evidence type="ECO:0000313" key="6">
    <source>
        <dbReference type="EMBL" id="WDE02739.1"/>
    </source>
</evidence>
<evidence type="ECO:0000256" key="1">
    <source>
        <dbReference type="ARBA" id="ARBA00009437"/>
    </source>
</evidence>
<dbReference type="Pfam" id="PF00126">
    <property type="entry name" value="HTH_1"/>
    <property type="match status" value="1"/>
</dbReference>
<dbReference type="Pfam" id="PF03466">
    <property type="entry name" value="LysR_substrate"/>
    <property type="match status" value="1"/>
</dbReference>
<dbReference type="InterPro" id="IPR000847">
    <property type="entry name" value="LysR_HTH_N"/>
</dbReference>
<keyword evidence="7" id="KW-1185">Reference proteome</keyword>
<evidence type="ECO:0000313" key="7">
    <source>
        <dbReference type="Proteomes" id="UP000032568"/>
    </source>
</evidence>
<keyword evidence="4" id="KW-0804">Transcription</keyword>
<dbReference type="InterPro" id="IPR058163">
    <property type="entry name" value="LysR-type_TF_proteobact-type"/>
</dbReference>